<dbReference type="EMBL" id="CAMXCT010006815">
    <property type="protein sequence ID" value="CAI4020511.1"/>
    <property type="molecule type" value="Genomic_DNA"/>
</dbReference>
<feature type="compositionally biased region" description="Low complexity" evidence="1">
    <location>
        <begin position="1200"/>
        <end position="1215"/>
    </location>
</feature>
<dbReference type="EMBL" id="CAMXCT020006815">
    <property type="protein sequence ID" value="CAL1173886.1"/>
    <property type="molecule type" value="Genomic_DNA"/>
</dbReference>
<evidence type="ECO:0000313" key="3">
    <source>
        <dbReference type="EMBL" id="CAL1173886.1"/>
    </source>
</evidence>
<feature type="compositionally biased region" description="Low complexity" evidence="1">
    <location>
        <begin position="1142"/>
        <end position="1155"/>
    </location>
</feature>
<feature type="region of interest" description="Disordered" evidence="1">
    <location>
        <begin position="1236"/>
        <end position="1264"/>
    </location>
</feature>
<comment type="caution">
    <text evidence="2">The sequence shown here is derived from an EMBL/GenBank/DDBJ whole genome shotgun (WGS) entry which is preliminary data.</text>
</comment>
<feature type="non-terminal residue" evidence="2">
    <location>
        <position position="1"/>
    </location>
</feature>
<feature type="compositionally biased region" description="Basic and acidic residues" evidence="1">
    <location>
        <begin position="499"/>
        <end position="534"/>
    </location>
</feature>
<dbReference type="Proteomes" id="UP001152797">
    <property type="component" value="Unassembled WGS sequence"/>
</dbReference>
<feature type="region of interest" description="Disordered" evidence="1">
    <location>
        <begin position="1106"/>
        <end position="1223"/>
    </location>
</feature>
<proteinExistence type="predicted"/>
<evidence type="ECO:0000313" key="2">
    <source>
        <dbReference type="EMBL" id="CAI4020511.1"/>
    </source>
</evidence>
<gene>
    <name evidence="2" type="ORF">C1SCF055_LOCUS44923</name>
</gene>
<accession>A0A9P1M493</accession>
<name>A0A9P1M493_9DINO</name>
<organism evidence="2">
    <name type="scientific">Cladocopium goreaui</name>
    <dbReference type="NCBI Taxonomy" id="2562237"/>
    <lineage>
        <taxon>Eukaryota</taxon>
        <taxon>Sar</taxon>
        <taxon>Alveolata</taxon>
        <taxon>Dinophyceae</taxon>
        <taxon>Suessiales</taxon>
        <taxon>Symbiodiniaceae</taxon>
        <taxon>Cladocopium</taxon>
    </lineage>
</organism>
<feature type="region of interest" description="Disordered" evidence="1">
    <location>
        <begin position="1469"/>
        <end position="1493"/>
    </location>
</feature>
<evidence type="ECO:0000313" key="4">
    <source>
        <dbReference type="Proteomes" id="UP001152797"/>
    </source>
</evidence>
<feature type="compositionally biased region" description="Low complexity" evidence="1">
    <location>
        <begin position="1482"/>
        <end position="1493"/>
    </location>
</feature>
<reference evidence="3" key="2">
    <citation type="submission" date="2024-04" db="EMBL/GenBank/DDBJ databases">
        <authorList>
            <person name="Chen Y."/>
            <person name="Shah S."/>
            <person name="Dougan E. K."/>
            <person name="Thang M."/>
            <person name="Chan C."/>
        </authorList>
    </citation>
    <scope>NUCLEOTIDE SEQUENCE [LARGE SCALE GENOMIC DNA]</scope>
</reference>
<keyword evidence="4" id="KW-1185">Reference proteome</keyword>
<feature type="compositionally biased region" description="Low complexity" evidence="1">
    <location>
        <begin position="1175"/>
        <end position="1191"/>
    </location>
</feature>
<sequence length="1493" mass="169718">MAKCAKSKKDPHACENLHNLIRNNGNQLPVKVSTVPCWIRTSRKRVHQVLTNYPVLRVVDWVKTIFSYGGHFFLGGKSLDDAGSFREDLTTFWRNYQVIDPSLPFFAGPGRCESSWANTIPIAVHGDEGRGKCKNPIMVTSVQPIMPSMCTRLLFTVLPSPYSKKTFHKLLQVLTDDLIDLETNGLTVSWKGTSHHFRFVMIATKGDWPFLRSAYSLNCGFNCRDKCHRCDVREWWDVKGVVKALTPDATNPDPFKQGVKSPLRDLPLGDCTKYIKIDGIFRDIVAVVKCSVCASDSFWRTIYGQGIWIPRAVAQQLVVDGWKLSDGYSTLASLCSKAGFYGYQEQKTNRIMERVFSLLAALSEEAKSFNYMAWLQAMGESVPWQLVFRMGRQLRIRDMEVTELVEEFINQKQEIRKLLWISNIEAEEFLTSRLLTAAMTFARWFDKMRKAADEFEEFLLKQYQEEGHYGYYKVKQAFQKQAEERKRWAQRLLETKEACKREAHESHGKRLEAQIEMRPDASDWREREAEKEVEPPPVSGLPISDRSRKSRLQTQSPLKSASASPMAMAMTATPSARRSSWSTKRSTHMEEQIMTLLGHARQHLDDLQILAQEQKVREQKAYELLLRMLMKSRVLERRKLRKATNISQRVNSLMPGRFVVMHRTKSWSELEDFSVTSSLLQQQAVCKELNDLTVQVELKDIWTGVEGKYLLKKKPKPKKQVLKSLQTQEAKMEAEAKSKLGTLWGKARESVAAGSAVSAILGIQATKEADATAAREAQLRAEAEAHAQQQAEATAAWEQAEVPLRLTEYEDDIEDLYNFPPHFSLVDVQLLLSDAAVTRTEKLRELRQEISKVVQHIGAEYGREAWEYNAQTLQAHSNYNPWAALMPVVEKEMMSLGESGRFFLSRQDAANLQDLMRLMRGVKSQLAVETANRSHFEDEEDRWTFVSEDQIRGLTEQLRHLHLTLNERKQKAAKLDVRAELTQELAHLHPELRSTYGLVQKQKPPKPETFLFALKFKHKMSEAQTATKLRETKVQLQATIANAQKMMGEDYEGTKKLEDEKEYAQTQVHYMRRLHVHIQMNESATYQLKQLRSERSLKKAQLKAAGVDVGDDEGDHRGLANAGATTPSPRGKGKKAKGSRGKGTATAGSAGSAEKGSPKRSARSGDQETRPQPRASWLAKASQAASQALALPDSTEGRRTPSPRQSPRQSPRPSTLPQIGEDTVASVGRASVFFKEDHSDRSRSSSASSGIFARPTLKKRNTIDQRKEQFNRLFTQTMQRRLRTATDKGAALIFRKSLADASKSQQITHKILESKRVDLQNLLRLTLQRFGIKTNQRIQSAKEQHARWEGEVAYLVDKLRRGQGMAAFWQDRYDGWLSQMEGLFGQSVFDAFVHADRTSDREQWSQRLMEALHEAFDRMREETPSLAVDVSRHIEAPEDSTVSTEHTWRSGTVSLGDAHLAKLMQRQAPTIDEPRATESPATRATKTTFTTLK</sequence>
<reference evidence="2" key="1">
    <citation type="submission" date="2022-10" db="EMBL/GenBank/DDBJ databases">
        <authorList>
            <person name="Chen Y."/>
            <person name="Dougan E. K."/>
            <person name="Chan C."/>
            <person name="Rhodes N."/>
            <person name="Thang M."/>
        </authorList>
    </citation>
    <scope>NUCLEOTIDE SEQUENCE</scope>
</reference>
<feature type="compositionally biased region" description="Low complexity" evidence="1">
    <location>
        <begin position="560"/>
        <end position="576"/>
    </location>
</feature>
<feature type="compositionally biased region" description="Basic residues" evidence="1">
    <location>
        <begin position="1131"/>
        <end position="1140"/>
    </location>
</feature>
<protein>
    <submittedName>
        <fullName evidence="2">Uncharacterized protein</fullName>
    </submittedName>
</protein>
<feature type="region of interest" description="Disordered" evidence="1">
    <location>
        <begin position="499"/>
        <end position="583"/>
    </location>
</feature>
<dbReference type="EMBL" id="CAMXCT030006815">
    <property type="protein sequence ID" value="CAL4807823.1"/>
    <property type="molecule type" value="Genomic_DNA"/>
</dbReference>
<evidence type="ECO:0000256" key="1">
    <source>
        <dbReference type="SAM" id="MobiDB-lite"/>
    </source>
</evidence>